<dbReference type="SUPFAM" id="SSF81301">
    <property type="entry name" value="Nucleotidyltransferase"/>
    <property type="match status" value="1"/>
</dbReference>
<organism evidence="2 3">
    <name type="scientific">Candidatus Scalindua rubra</name>
    <dbReference type="NCBI Taxonomy" id="1872076"/>
    <lineage>
        <taxon>Bacteria</taxon>
        <taxon>Pseudomonadati</taxon>
        <taxon>Planctomycetota</taxon>
        <taxon>Candidatus Brocadiia</taxon>
        <taxon>Candidatus Brocadiales</taxon>
        <taxon>Candidatus Scalinduaceae</taxon>
        <taxon>Candidatus Scalindua</taxon>
    </lineage>
</organism>
<dbReference type="InterPro" id="IPR041633">
    <property type="entry name" value="Polbeta"/>
</dbReference>
<dbReference type="PANTHER" id="PTHR43852">
    <property type="entry name" value="NUCLEOTIDYLTRANSFERASE"/>
    <property type="match status" value="1"/>
</dbReference>
<feature type="domain" description="Polymerase beta nucleotidyltransferase" evidence="1">
    <location>
        <begin position="17"/>
        <end position="121"/>
    </location>
</feature>
<protein>
    <recommendedName>
        <fullName evidence="1">Polymerase beta nucleotidyltransferase domain-containing protein</fullName>
    </recommendedName>
</protein>
<evidence type="ECO:0000313" key="2">
    <source>
        <dbReference type="EMBL" id="ODS32103.1"/>
    </source>
</evidence>
<sequence>MLRNFQLGTAGNINKDKLNQICRDYGILGAYLFGSIAKKGADILKGKSPDKIDPFADIDLGIVFLERPLDAKQRIKIYSKLYTELSEVFYPFTLDLVFLQETGVILQFEAINGTLVYSHDDDLRLDYEERVVKFYQDWKPVYDKYTNEVLEAISNRKLS</sequence>
<dbReference type="InterPro" id="IPR052930">
    <property type="entry name" value="TA_antitoxin_MntA"/>
</dbReference>
<comment type="caution">
    <text evidence="2">The sequence shown here is derived from an EMBL/GenBank/DDBJ whole genome shotgun (WGS) entry which is preliminary data.</text>
</comment>
<proteinExistence type="predicted"/>
<dbReference type="AlphaFoldDB" id="A0A1E3X903"/>
<dbReference type="Pfam" id="PF18765">
    <property type="entry name" value="Polbeta"/>
    <property type="match status" value="1"/>
</dbReference>
<dbReference type="Proteomes" id="UP000094056">
    <property type="component" value="Unassembled WGS sequence"/>
</dbReference>
<dbReference type="Gene3D" id="3.30.460.10">
    <property type="entry name" value="Beta Polymerase, domain 2"/>
    <property type="match status" value="1"/>
</dbReference>
<accession>A0A1E3X903</accession>
<dbReference type="InterPro" id="IPR043519">
    <property type="entry name" value="NT_sf"/>
</dbReference>
<name>A0A1E3X903_9BACT</name>
<dbReference type="EMBL" id="MAYW01000077">
    <property type="protein sequence ID" value="ODS32103.1"/>
    <property type="molecule type" value="Genomic_DNA"/>
</dbReference>
<reference evidence="2 3" key="1">
    <citation type="submission" date="2016-07" db="EMBL/GenBank/DDBJ databases">
        <title>Draft genome of Scalindua rubra, obtained from a brine-seawater interface in the Red Sea, sheds light on salt adaptation in anammox bacteria.</title>
        <authorList>
            <person name="Speth D.R."/>
            <person name="Lagkouvardos I."/>
            <person name="Wang Y."/>
            <person name="Qian P.-Y."/>
            <person name="Dutilh B.E."/>
            <person name="Jetten M.S."/>
        </authorList>
    </citation>
    <scope>NUCLEOTIDE SEQUENCE [LARGE SCALE GENOMIC DNA]</scope>
    <source>
        <strain evidence="2">BSI-1</strain>
    </source>
</reference>
<dbReference type="PANTHER" id="PTHR43852:SF4">
    <property type="entry name" value="NUCLEOTIDYLTRANSFERASE"/>
    <property type="match status" value="1"/>
</dbReference>
<evidence type="ECO:0000259" key="1">
    <source>
        <dbReference type="Pfam" id="PF18765"/>
    </source>
</evidence>
<gene>
    <name evidence="2" type="ORF">SCARUB_02753</name>
</gene>
<evidence type="ECO:0000313" key="3">
    <source>
        <dbReference type="Proteomes" id="UP000094056"/>
    </source>
</evidence>